<accession>A0A8J3Q927</accession>
<evidence type="ECO:0000313" key="2">
    <source>
        <dbReference type="Proteomes" id="UP000612899"/>
    </source>
</evidence>
<sequence length="449" mass="50139">MPGFRGHGILIDVKTPNIVDLVESAIGPLSPETIVASEMLPSEKFVQLKHDYELFAGTFRVPLRQGGELRPLVSPAYVGRETSGFALYTDRDLDEMSNVEQAVDRIHLHLLYSHSVAIPDPLRYLTDRFPNSPGRDVNAITRQRFQHYLIFLAYLRPLIDSGAVVLLEDDLITSRGDAARLASLMDDVARDGDLQDFAADRRHLYGQDAKEFARQLATEMRPALDMLVMDATDSIMASMELSAKHGHHFDLFLPYRFHLQVLKHITSLGLNSFAGWRSYLSWDQFWTASMPRTRLDESLLVTELAALDIPDFKLTAKEILAVRAGDEFQEWRQNLRRALLDVQNARSQDLLESGSAHQIVSEQLAAGRRRLEEQIARSSFLSRVQTGAKSFAIGSLVALGLSPFTPPGQNVAEAALGGIVAAAWDQLSSRAKPEDLALLQHYVQLTSPR</sequence>
<dbReference type="AlphaFoldDB" id="A0A8J3Q927"/>
<protein>
    <submittedName>
        <fullName evidence="1">Uncharacterized protein</fullName>
    </submittedName>
</protein>
<keyword evidence="2" id="KW-1185">Reference proteome</keyword>
<organism evidence="1 2">
    <name type="scientific">Rhizocola hellebori</name>
    <dbReference type="NCBI Taxonomy" id="1392758"/>
    <lineage>
        <taxon>Bacteria</taxon>
        <taxon>Bacillati</taxon>
        <taxon>Actinomycetota</taxon>
        <taxon>Actinomycetes</taxon>
        <taxon>Micromonosporales</taxon>
        <taxon>Micromonosporaceae</taxon>
        <taxon>Rhizocola</taxon>
    </lineage>
</organism>
<dbReference type="EMBL" id="BONY01000027">
    <property type="protein sequence ID" value="GIH06408.1"/>
    <property type="molecule type" value="Genomic_DNA"/>
</dbReference>
<gene>
    <name evidence="1" type="ORF">Rhe02_44750</name>
</gene>
<name>A0A8J3Q927_9ACTN</name>
<comment type="caution">
    <text evidence="1">The sequence shown here is derived from an EMBL/GenBank/DDBJ whole genome shotgun (WGS) entry which is preliminary data.</text>
</comment>
<evidence type="ECO:0000313" key="1">
    <source>
        <dbReference type="EMBL" id="GIH06408.1"/>
    </source>
</evidence>
<reference evidence="1" key="1">
    <citation type="submission" date="2021-01" db="EMBL/GenBank/DDBJ databases">
        <title>Whole genome shotgun sequence of Rhizocola hellebori NBRC 109834.</title>
        <authorList>
            <person name="Komaki H."/>
            <person name="Tamura T."/>
        </authorList>
    </citation>
    <scope>NUCLEOTIDE SEQUENCE</scope>
    <source>
        <strain evidence="1">NBRC 109834</strain>
    </source>
</reference>
<proteinExistence type="predicted"/>
<dbReference type="Proteomes" id="UP000612899">
    <property type="component" value="Unassembled WGS sequence"/>
</dbReference>